<dbReference type="EMBL" id="JAPDRL010000100">
    <property type="protein sequence ID" value="KAJ9657476.1"/>
    <property type="molecule type" value="Genomic_DNA"/>
</dbReference>
<proteinExistence type="predicted"/>
<feature type="compositionally biased region" description="Polar residues" evidence="1">
    <location>
        <begin position="146"/>
        <end position="155"/>
    </location>
</feature>
<comment type="caution">
    <text evidence="2">The sequence shown here is derived from an EMBL/GenBank/DDBJ whole genome shotgun (WGS) entry which is preliminary data.</text>
</comment>
<reference evidence="2" key="1">
    <citation type="submission" date="2022-10" db="EMBL/GenBank/DDBJ databases">
        <title>Culturing micro-colonial fungi from biological soil crusts in the Mojave desert and describing Neophaeococcomyces mojavensis, and introducing the new genera and species Taxawa tesnikishii.</title>
        <authorList>
            <person name="Kurbessoian T."/>
            <person name="Stajich J.E."/>
        </authorList>
    </citation>
    <scope>NUCLEOTIDE SEQUENCE</scope>
    <source>
        <strain evidence="2">TK_1</strain>
    </source>
</reference>
<feature type="region of interest" description="Disordered" evidence="1">
    <location>
        <begin position="67"/>
        <end position="155"/>
    </location>
</feature>
<gene>
    <name evidence="2" type="ORF">H2201_008166</name>
</gene>
<evidence type="ECO:0000313" key="3">
    <source>
        <dbReference type="Proteomes" id="UP001172684"/>
    </source>
</evidence>
<name>A0ABQ9NNL1_9PEZI</name>
<protein>
    <submittedName>
        <fullName evidence="2">Uncharacterized protein</fullName>
    </submittedName>
</protein>
<keyword evidence="3" id="KW-1185">Reference proteome</keyword>
<accession>A0ABQ9NNL1</accession>
<evidence type="ECO:0000313" key="2">
    <source>
        <dbReference type="EMBL" id="KAJ9657476.1"/>
    </source>
</evidence>
<sequence length="155" mass="16200">MSFTWDDDAQEKFLAAVILVCVTELSAEQAQIIAALICPDCTPEVVQHRLAASRQVAGIMFTAALASMSEDATSPPAKPAAGSKRKAEDSLAADDDAEEEGEEATTSAKRSRKEPESAEGAVDKASASKRSGEMAMNSEDLGSEDMSVSSGDEPS</sequence>
<dbReference type="Proteomes" id="UP001172684">
    <property type="component" value="Unassembled WGS sequence"/>
</dbReference>
<evidence type="ECO:0000256" key="1">
    <source>
        <dbReference type="SAM" id="MobiDB-lite"/>
    </source>
</evidence>
<organism evidence="2 3">
    <name type="scientific">Coniosporium apollinis</name>
    <dbReference type="NCBI Taxonomy" id="61459"/>
    <lineage>
        <taxon>Eukaryota</taxon>
        <taxon>Fungi</taxon>
        <taxon>Dikarya</taxon>
        <taxon>Ascomycota</taxon>
        <taxon>Pezizomycotina</taxon>
        <taxon>Dothideomycetes</taxon>
        <taxon>Dothideomycetes incertae sedis</taxon>
        <taxon>Coniosporium</taxon>
    </lineage>
</organism>
<feature type="compositionally biased region" description="Acidic residues" evidence="1">
    <location>
        <begin position="91"/>
        <end position="103"/>
    </location>
</feature>